<sequence>MATFKSLKGIRIRVSKEKDKRRQEKLVWDMPYVAMQKRGGKVFTGAKIDGRSFKEVVSNGKADIRKNDEQRSINVQSTPNQRLIKNGVHTGEVDEKAH</sequence>
<dbReference type="AlphaFoldDB" id="A0A1R3JP37"/>
<keyword evidence="3" id="KW-1185">Reference proteome</keyword>
<protein>
    <submittedName>
        <fullName evidence="2">Uncharacterized protein</fullName>
    </submittedName>
</protein>
<dbReference type="Gramene" id="OMO96632">
    <property type="protein sequence ID" value="OMO96632"/>
    <property type="gene ID" value="CCACVL1_04853"/>
</dbReference>
<feature type="region of interest" description="Disordered" evidence="1">
    <location>
        <begin position="64"/>
        <end position="98"/>
    </location>
</feature>
<reference evidence="2 3" key="1">
    <citation type="submission" date="2013-09" db="EMBL/GenBank/DDBJ databases">
        <title>Corchorus capsularis genome sequencing.</title>
        <authorList>
            <person name="Alam M."/>
            <person name="Haque M.S."/>
            <person name="Islam M.S."/>
            <person name="Emdad E.M."/>
            <person name="Islam M.M."/>
            <person name="Ahmed B."/>
            <person name="Halim A."/>
            <person name="Hossen Q.M.M."/>
            <person name="Hossain M.Z."/>
            <person name="Ahmed R."/>
            <person name="Khan M.M."/>
            <person name="Islam R."/>
            <person name="Rashid M.M."/>
            <person name="Khan S.A."/>
            <person name="Rahman M.S."/>
            <person name="Alam M."/>
        </authorList>
    </citation>
    <scope>NUCLEOTIDE SEQUENCE [LARGE SCALE GENOMIC DNA]</scope>
    <source>
        <strain evidence="3">cv. CVL-1</strain>
        <tissue evidence="2">Whole seedling</tissue>
    </source>
</reference>
<dbReference type="Proteomes" id="UP000188268">
    <property type="component" value="Unassembled WGS sequence"/>
</dbReference>
<evidence type="ECO:0000313" key="3">
    <source>
        <dbReference type="Proteomes" id="UP000188268"/>
    </source>
</evidence>
<gene>
    <name evidence="2" type="ORF">CCACVL1_04853</name>
</gene>
<dbReference type="EMBL" id="AWWV01007398">
    <property type="protein sequence ID" value="OMO96632.1"/>
    <property type="molecule type" value="Genomic_DNA"/>
</dbReference>
<name>A0A1R3JP37_COCAP</name>
<evidence type="ECO:0000256" key="1">
    <source>
        <dbReference type="SAM" id="MobiDB-lite"/>
    </source>
</evidence>
<organism evidence="2 3">
    <name type="scientific">Corchorus capsularis</name>
    <name type="common">Jute</name>
    <dbReference type="NCBI Taxonomy" id="210143"/>
    <lineage>
        <taxon>Eukaryota</taxon>
        <taxon>Viridiplantae</taxon>
        <taxon>Streptophyta</taxon>
        <taxon>Embryophyta</taxon>
        <taxon>Tracheophyta</taxon>
        <taxon>Spermatophyta</taxon>
        <taxon>Magnoliopsida</taxon>
        <taxon>eudicotyledons</taxon>
        <taxon>Gunneridae</taxon>
        <taxon>Pentapetalae</taxon>
        <taxon>rosids</taxon>
        <taxon>malvids</taxon>
        <taxon>Malvales</taxon>
        <taxon>Malvaceae</taxon>
        <taxon>Grewioideae</taxon>
        <taxon>Apeibeae</taxon>
        <taxon>Corchorus</taxon>
    </lineage>
</organism>
<feature type="compositionally biased region" description="Polar residues" evidence="1">
    <location>
        <begin position="72"/>
        <end position="83"/>
    </location>
</feature>
<proteinExistence type="predicted"/>
<evidence type="ECO:0000313" key="2">
    <source>
        <dbReference type="EMBL" id="OMO96632.1"/>
    </source>
</evidence>
<accession>A0A1R3JP37</accession>
<comment type="caution">
    <text evidence="2">The sequence shown here is derived from an EMBL/GenBank/DDBJ whole genome shotgun (WGS) entry which is preliminary data.</text>
</comment>